<evidence type="ECO:0000313" key="1">
    <source>
        <dbReference type="EMBL" id="RTR30537.1"/>
    </source>
</evidence>
<keyword evidence="2" id="KW-1185">Reference proteome</keyword>
<organism evidence="1 2">
    <name type="scientific">Shewanella atlantica</name>
    <dbReference type="NCBI Taxonomy" id="271099"/>
    <lineage>
        <taxon>Bacteria</taxon>
        <taxon>Pseudomonadati</taxon>
        <taxon>Pseudomonadota</taxon>
        <taxon>Gammaproteobacteria</taxon>
        <taxon>Alteromonadales</taxon>
        <taxon>Shewanellaceae</taxon>
        <taxon>Shewanella</taxon>
    </lineage>
</organism>
<accession>A0A431W572</accession>
<gene>
    <name evidence="1" type="ORF">EKG39_15000</name>
</gene>
<name>A0A431W572_9GAMM</name>
<protein>
    <submittedName>
        <fullName evidence="1">Uncharacterized protein</fullName>
    </submittedName>
</protein>
<dbReference type="AlphaFoldDB" id="A0A431W572"/>
<reference evidence="1 2" key="1">
    <citation type="submission" date="2018-12" db="EMBL/GenBank/DDBJ databases">
        <authorList>
            <person name="Yu L."/>
        </authorList>
    </citation>
    <scope>NUCLEOTIDE SEQUENCE [LARGE SCALE GENOMIC DNA]</scope>
    <source>
        <strain evidence="1 2">HAW-EB5</strain>
    </source>
</reference>
<dbReference type="EMBL" id="RXNV01000007">
    <property type="protein sequence ID" value="RTR30537.1"/>
    <property type="molecule type" value="Genomic_DNA"/>
</dbReference>
<sequence>MIHKTIRLTGGFSQAASNKNINDRQQSWLDAQKAARPLYWRWYDSPRQVKHSDPCHLLSTITHS</sequence>
<comment type="caution">
    <text evidence="1">The sequence shown here is derived from an EMBL/GenBank/DDBJ whole genome shotgun (WGS) entry which is preliminary data.</text>
</comment>
<proteinExistence type="predicted"/>
<dbReference type="Proteomes" id="UP000282060">
    <property type="component" value="Unassembled WGS sequence"/>
</dbReference>
<dbReference type="OrthoDB" id="1141916at2"/>
<evidence type="ECO:0000313" key="2">
    <source>
        <dbReference type="Proteomes" id="UP000282060"/>
    </source>
</evidence>